<evidence type="ECO:0000256" key="6">
    <source>
        <dbReference type="ARBA" id="ARBA00023136"/>
    </source>
</evidence>
<evidence type="ECO:0000313" key="8">
    <source>
        <dbReference type="EMBL" id="SYX82577.1"/>
    </source>
</evidence>
<dbReference type="InterPro" id="IPR013438">
    <property type="entry name" value="SpoVE"/>
</dbReference>
<evidence type="ECO:0000256" key="4">
    <source>
        <dbReference type="ARBA" id="ARBA00022960"/>
    </source>
</evidence>
<dbReference type="GO" id="GO:0032153">
    <property type="term" value="C:cell division site"/>
    <property type="evidence" value="ECO:0007669"/>
    <property type="project" value="TreeGrafter"/>
</dbReference>
<dbReference type="GO" id="GO:0005886">
    <property type="term" value="C:plasma membrane"/>
    <property type="evidence" value="ECO:0007669"/>
    <property type="project" value="UniProtKB-SubCell"/>
</dbReference>
<feature type="transmembrane region" description="Helical" evidence="7">
    <location>
        <begin position="339"/>
        <end position="360"/>
    </location>
</feature>
<evidence type="ECO:0000256" key="1">
    <source>
        <dbReference type="ARBA" id="ARBA00004651"/>
    </source>
</evidence>
<dbReference type="InterPro" id="IPR011923">
    <property type="entry name" value="RodA/MrdB"/>
</dbReference>
<comment type="subcellular location">
    <subcellularLocation>
        <location evidence="1">Cell membrane</location>
        <topology evidence="1">Multi-pass membrane protein</topology>
    </subcellularLocation>
</comment>
<dbReference type="PANTHER" id="PTHR30474">
    <property type="entry name" value="CELL CYCLE PROTEIN"/>
    <property type="match status" value="1"/>
</dbReference>
<dbReference type="EMBL" id="LS992241">
    <property type="protein sequence ID" value="SYX82577.1"/>
    <property type="molecule type" value="Genomic_DNA"/>
</dbReference>
<feature type="transmembrane region" description="Helical" evidence="7">
    <location>
        <begin position="139"/>
        <end position="158"/>
    </location>
</feature>
<reference evidence="9" key="1">
    <citation type="submission" date="2018-08" db="EMBL/GenBank/DDBJ databases">
        <authorList>
            <person name="Chevrot R."/>
        </authorList>
    </citation>
    <scope>NUCLEOTIDE SEQUENCE [LARGE SCALE GENOMIC DNA]</scope>
</reference>
<keyword evidence="2" id="KW-1003">Cell membrane</keyword>
<name>A0A383R614_PAEAL</name>
<protein>
    <submittedName>
        <fullName evidence="8">Factor for spore cortex peptidoglycan synthesis (Stage V sporulation)</fullName>
    </submittedName>
</protein>
<feature type="transmembrane region" description="Helical" evidence="7">
    <location>
        <begin position="188"/>
        <end position="210"/>
    </location>
</feature>
<dbReference type="Proteomes" id="UP000304148">
    <property type="component" value="Chromosome"/>
</dbReference>
<evidence type="ECO:0000256" key="7">
    <source>
        <dbReference type="SAM" id="Phobius"/>
    </source>
</evidence>
<evidence type="ECO:0000256" key="3">
    <source>
        <dbReference type="ARBA" id="ARBA00022692"/>
    </source>
</evidence>
<feature type="transmembrane region" description="Helical" evidence="7">
    <location>
        <begin position="107"/>
        <end position="127"/>
    </location>
</feature>
<dbReference type="PANTHER" id="PTHR30474:SF13">
    <property type="entry name" value="STAGE V SPORULATION PROTEIN E"/>
    <property type="match status" value="1"/>
</dbReference>
<dbReference type="InterPro" id="IPR018365">
    <property type="entry name" value="Cell_cycle_FtsW-rel_CS"/>
</dbReference>
<dbReference type="NCBIfam" id="TIGR02614">
    <property type="entry name" value="ftsW"/>
    <property type="match status" value="1"/>
</dbReference>
<organism evidence="8 9">
    <name type="scientific">Paenibacillus alvei</name>
    <name type="common">Bacillus alvei</name>
    <dbReference type="NCBI Taxonomy" id="44250"/>
    <lineage>
        <taxon>Bacteria</taxon>
        <taxon>Bacillati</taxon>
        <taxon>Bacillota</taxon>
        <taxon>Bacilli</taxon>
        <taxon>Bacillales</taxon>
        <taxon>Paenibacillaceae</taxon>
        <taxon>Paenibacillus</taxon>
    </lineage>
</organism>
<feature type="transmembrane region" description="Helical" evidence="7">
    <location>
        <begin position="12"/>
        <end position="36"/>
    </location>
</feature>
<accession>A0A383R614</accession>
<dbReference type="RefSeq" id="WP_138184897.1">
    <property type="nucleotide sequence ID" value="NZ_LS992241.1"/>
</dbReference>
<dbReference type="GO" id="GO:0008360">
    <property type="term" value="P:regulation of cell shape"/>
    <property type="evidence" value="ECO:0007669"/>
    <property type="project" value="UniProtKB-KW"/>
</dbReference>
<feature type="transmembrane region" description="Helical" evidence="7">
    <location>
        <begin position="164"/>
        <end position="181"/>
    </location>
</feature>
<sequence>MVKARTAPDLWLIVSVLSLLSIGMIMVYSAGAVLAFREYGDSFYFVKRQLLFALLGIAAMFVTMNTDYRVWKRYAKIGLLICFVLLIVVLIPGIGNVRGGARSWLGIGSFGIQPSEFMKLGMILFMAKMLSEEQTSITSFTKGLLPPLAIMGTAFGLIMLQPDLGTGTVMVGAVLLVIFVAGAQMKHLMSLAAVGVVGFVGLVLAAPYRLLRITAFLDPWQDPLGAGYQSIQSLFAIGPGGLMGLGLGASRQKYSYVPEPQTDFIFSILAEELGFLGAVTVLILFLILVWRGMRTALTAPDKFGSLLAAGIVGIVAVQVIINIGVVIGLMPVTGITLPLISYGGSSLTLMLTALGILLNISRYAR</sequence>
<dbReference type="GO" id="GO:0009252">
    <property type="term" value="P:peptidoglycan biosynthetic process"/>
    <property type="evidence" value="ECO:0007669"/>
    <property type="project" value="InterPro"/>
</dbReference>
<dbReference type="NCBIfam" id="TIGR02615">
    <property type="entry name" value="spoVE"/>
    <property type="match status" value="1"/>
</dbReference>
<keyword evidence="4" id="KW-0133">Cell shape</keyword>
<evidence type="ECO:0000256" key="5">
    <source>
        <dbReference type="ARBA" id="ARBA00022989"/>
    </source>
</evidence>
<feature type="transmembrane region" description="Helical" evidence="7">
    <location>
        <begin position="42"/>
        <end position="62"/>
    </location>
</feature>
<keyword evidence="3 7" id="KW-0812">Transmembrane</keyword>
<keyword evidence="6 7" id="KW-0472">Membrane</keyword>
<proteinExistence type="predicted"/>
<evidence type="ECO:0000313" key="9">
    <source>
        <dbReference type="Proteomes" id="UP000304148"/>
    </source>
</evidence>
<dbReference type="InterPro" id="IPR013437">
    <property type="entry name" value="FtsW"/>
</dbReference>
<dbReference type="GO" id="GO:0051301">
    <property type="term" value="P:cell division"/>
    <property type="evidence" value="ECO:0007669"/>
    <property type="project" value="InterPro"/>
</dbReference>
<evidence type="ECO:0000256" key="2">
    <source>
        <dbReference type="ARBA" id="ARBA00022475"/>
    </source>
</evidence>
<dbReference type="NCBIfam" id="TIGR02210">
    <property type="entry name" value="rodA_shape"/>
    <property type="match status" value="1"/>
</dbReference>
<feature type="transmembrane region" description="Helical" evidence="7">
    <location>
        <begin position="74"/>
        <end position="95"/>
    </location>
</feature>
<dbReference type="InterPro" id="IPR001182">
    <property type="entry name" value="FtsW/RodA"/>
</dbReference>
<dbReference type="PROSITE" id="PS00428">
    <property type="entry name" value="FTSW_RODA_SPOVE"/>
    <property type="match status" value="1"/>
</dbReference>
<keyword evidence="5 7" id="KW-1133">Transmembrane helix</keyword>
<feature type="transmembrane region" description="Helical" evidence="7">
    <location>
        <begin position="303"/>
        <end position="327"/>
    </location>
</feature>
<feature type="transmembrane region" description="Helical" evidence="7">
    <location>
        <begin position="264"/>
        <end position="291"/>
    </location>
</feature>
<gene>
    <name evidence="8" type="primary">spoVE</name>
    <name evidence="8" type="ORF">PBLR_10999</name>
</gene>
<dbReference type="Pfam" id="PF01098">
    <property type="entry name" value="FTSW_RODA_SPOVE"/>
    <property type="match status" value="1"/>
</dbReference>
<dbReference type="GO" id="GO:0015648">
    <property type="term" value="F:lipid-linked peptidoglycan transporter activity"/>
    <property type="evidence" value="ECO:0007669"/>
    <property type="project" value="TreeGrafter"/>
</dbReference>
<dbReference type="AlphaFoldDB" id="A0A383R614"/>